<keyword evidence="2" id="KW-1185">Reference proteome</keyword>
<dbReference type="RefSeq" id="WP_143008682.1">
    <property type="nucleotide sequence ID" value="NZ_BLVX01000017.1"/>
</dbReference>
<evidence type="ECO:0000313" key="1">
    <source>
        <dbReference type="EMBL" id="GFM92176.1"/>
    </source>
</evidence>
<evidence type="ECO:0000313" key="2">
    <source>
        <dbReference type="Proteomes" id="UP000614982"/>
    </source>
</evidence>
<proteinExistence type="predicted"/>
<dbReference type="EMBL" id="BLWA01000004">
    <property type="protein sequence ID" value="GFM92176.1"/>
    <property type="molecule type" value="Genomic_DNA"/>
</dbReference>
<organism evidence="1 2">
    <name type="scientific">Pseudomonas cichorii</name>
    <dbReference type="NCBI Taxonomy" id="36746"/>
    <lineage>
        <taxon>Bacteria</taxon>
        <taxon>Pseudomonadati</taxon>
        <taxon>Pseudomonadota</taxon>
        <taxon>Gammaproteobacteria</taxon>
        <taxon>Pseudomonadales</taxon>
        <taxon>Pseudomonadaceae</taxon>
        <taxon>Pseudomonas</taxon>
    </lineage>
</organism>
<name>A0ABQ1DME0_PSECI</name>
<protein>
    <recommendedName>
        <fullName evidence="3">General secretion pathway protein N</fullName>
    </recommendedName>
</protein>
<comment type="caution">
    <text evidence="1">The sequence shown here is derived from an EMBL/GenBank/DDBJ whole genome shotgun (WGS) entry which is preliminary data.</text>
</comment>
<gene>
    <name evidence="1" type="ORF">PSCICP_21480</name>
</gene>
<dbReference type="Proteomes" id="UP000614982">
    <property type="component" value="Unassembled WGS sequence"/>
</dbReference>
<accession>A0ABQ1DME0</accession>
<evidence type="ECO:0008006" key="3">
    <source>
        <dbReference type="Google" id="ProtNLM"/>
    </source>
</evidence>
<dbReference type="GeneID" id="93660876"/>
<sequence length="224" mass="24751">MSRTLWMLGALVFVLTLVLNMPAAFLVRFVQWTPGWQPQGVAGTLWYGRAERLGSVGPVSWNLRPWMGQGLVSAGFQQQVWELKLQGWPWAWTAELAPAGSLVTPAMAYVVDGRWQGRLLMQGRGAKCTSGEGSLEGQNLAVLSPWMVVLGNAHLRLECRDGLKLLADIRREGEHRFEIGLEPVTRRMRVSGQVEPTAMVTPLLIQAGMLKAGSSQFETVLGKR</sequence>
<reference evidence="1 2" key="1">
    <citation type="submission" date="2020-05" db="EMBL/GenBank/DDBJ databases">
        <title>Genetic diversity of Pseudomonas cichorii.</title>
        <authorList>
            <person name="Tani S."/>
            <person name="Yagi H."/>
            <person name="Hashimoto S."/>
            <person name="Iiyama K."/>
            <person name="Furuya N."/>
        </authorList>
    </citation>
    <scope>NUCLEOTIDE SEQUENCE [LARGE SCALE GENOMIC DNA]</scope>
    <source>
        <strain evidence="1 2">LMG 2162</strain>
    </source>
</reference>